<dbReference type="PROSITE" id="PS51465">
    <property type="entry name" value="KAZAL_2"/>
    <property type="match status" value="1"/>
</dbReference>
<comment type="subcellular location">
    <subcellularLocation>
        <location evidence="1">Secreted</location>
        <location evidence="1">Extracellular space</location>
        <location evidence="1">Extracellular matrix</location>
    </subcellularLocation>
</comment>
<evidence type="ECO:0000313" key="7">
    <source>
        <dbReference type="EMBL" id="CAJ0940308.1"/>
    </source>
</evidence>
<dbReference type="Pfam" id="PF10591">
    <property type="entry name" value="SPARC_Ca_bdg"/>
    <property type="match status" value="1"/>
</dbReference>
<dbReference type="PANTHER" id="PTHR13866:SF16">
    <property type="entry name" value="SPARC-LIKE PROTEIN 1"/>
    <property type="match status" value="1"/>
</dbReference>
<keyword evidence="8" id="KW-1185">Reference proteome</keyword>
<evidence type="ECO:0000256" key="5">
    <source>
        <dbReference type="ARBA" id="ARBA00023180"/>
    </source>
</evidence>
<keyword evidence="5" id="KW-0325">Glycoprotein</keyword>
<proteinExistence type="predicted"/>
<dbReference type="InterPro" id="IPR002350">
    <property type="entry name" value="Kazal_dom"/>
</dbReference>
<dbReference type="PROSITE" id="PS00613">
    <property type="entry name" value="OSTEONECTIN_2"/>
    <property type="match status" value="1"/>
</dbReference>
<evidence type="ECO:0000256" key="1">
    <source>
        <dbReference type="ARBA" id="ARBA00004498"/>
    </source>
</evidence>
<dbReference type="Proteomes" id="UP001176940">
    <property type="component" value="Unassembled WGS sequence"/>
</dbReference>
<dbReference type="InterPro" id="IPR011992">
    <property type="entry name" value="EF-hand-dom_pair"/>
</dbReference>
<comment type="caution">
    <text evidence="7">The sequence shown here is derived from an EMBL/GenBank/DDBJ whole genome shotgun (WGS) entry which is preliminary data.</text>
</comment>
<dbReference type="Gene3D" id="1.10.238.10">
    <property type="entry name" value="EF-hand"/>
    <property type="match status" value="1"/>
</dbReference>
<evidence type="ECO:0000256" key="4">
    <source>
        <dbReference type="ARBA" id="ARBA00023157"/>
    </source>
</evidence>
<organism evidence="7 8">
    <name type="scientific">Ranitomeya imitator</name>
    <name type="common">mimic poison frog</name>
    <dbReference type="NCBI Taxonomy" id="111125"/>
    <lineage>
        <taxon>Eukaryota</taxon>
        <taxon>Metazoa</taxon>
        <taxon>Chordata</taxon>
        <taxon>Craniata</taxon>
        <taxon>Vertebrata</taxon>
        <taxon>Euteleostomi</taxon>
        <taxon>Amphibia</taxon>
        <taxon>Batrachia</taxon>
        <taxon>Anura</taxon>
        <taxon>Neobatrachia</taxon>
        <taxon>Hyloidea</taxon>
        <taxon>Dendrobatidae</taxon>
        <taxon>Dendrobatinae</taxon>
        <taxon>Ranitomeya</taxon>
    </lineage>
</organism>
<dbReference type="InterPro" id="IPR036058">
    <property type="entry name" value="Kazal_dom_sf"/>
</dbReference>
<dbReference type="EMBL" id="CAUEEQ010016857">
    <property type="protein sequence ID" value="CAJ0940308.1"/>
    <property type="molecule type" value="Genomic_DNA"/>
</dbReference>
<keyword evidence="3" id="KW-0732">Signal</keyword>
<evidence type="ECO:0000259" key="6">
    <source>
        <dbReference type="PROSITE" id="PS51465"/>
    </source>
</evidence>
<protein>
    <recommendedName>
        <fullName evidence="6">Kazal-like domain-containing protein</fullName>
    </recommendedName>
</protein>
<dbReference type="Pfam" id="PF07648">
    <property type="entry name" value="Kazal_2"/>
    <property type="match status" value="1"/>
</dbReference>
<sequence length="268" mass="31220">MQISSSEIPCQWRLTSGPSKVCGTDNKTYTSACHLFGTKCLLEGTKEGNHLHLDYQGPCKYIPTCTEYELTHFPFRMRDWLKNVLMQLYERDKENTGLLSEKQKSKASQVKKIYDNEKRLRESDPNIELLVKDFQKNYNMYVYPVHWQFHQLDQHLVDRLLTHSELAALRASLIPIEHCVKAFLQECNANNDRHISLWEWCHCFGIKEVQNVITKWQLTGTVEVKIRSGRPSKISERPTHRIAREATLTKTCCSEPSLKTQKILHDGQ</sequence>
<accession>A0ABN9LJ08</accession>
<evidence type="ECO:0000313" key="8">
    <source>
        <dbReference type="Proteomes" id="UP001176940"/>
    </source>
</evidence>
<gene>
    <name evidence="7" type="ORF">RIMI_LOCUS8487592</name>
</gene>
<evidence type="ECO:0000256" key="2">
    <source>
        <dbReference type="ARBA" id="ARBA00022525"/>
    </source>
</evidence>
<dbReference type="PANTHER" id="PTHR13866">
    <property type="entry name" value="SPARC OSTEONECTIN"/>
    <property type="match status" value="1"/>
</dbReference>
<dbReference type="InterPro" id="IPR019577">
    <property type="entry name" value="SPARC/Testican_Ca-bd-dom"/>
</dbReference>
<dbReference type="SUPFAM" id="SSF47473">
    <property type="entry name" value="EF-hand"/>
    <property type="match status" value="1"/>
</dbReference>
<feature type="domain" description="Kazal-like" evidence="6">
    <location>
        <begin position="4"/>
        <end position="61"/>
    </location>
</feature>
<dbReference type="Gene3D" id="3.30.60.30">
    <property type="match status" value="1"/>
</dbReference>
<reference evidence="7" key="1">
    <citation type="submission" date="2023-07" db="EMBL/GenBank/DDBJ databases">
        <authorList>
            <person name="Stuckert A."/>
        </authorList>
    </citation>
    <scope>NUCLEOTIDE SEQUENCE</scope>
</reference>
<dbReference type="InterPro" id="IPR001999">
    <property type="entry name" value="Osteonectin_CS"/>
</dbReference>
<evidence type="ECO:0000256" key="3">
    <source>
        <dbReference type="ARBA" id="ARBA00022729"/>
    </source>
</evidence>
<name>A0ABN9LJ08_9NEOB</name>
<keyword evidence="4" id="KW-1015">Disulfide bond</keyword>
<dbReference type="SMART" id="SM00280">
    <property type="entry name" value="KAZAL"/>
    <property type="match status" value="1"/>
</dbReference>
<keyword evidence="2" id="KW-0964">Secreted</keyword>
<dbReference type="SUPFAM" id="SSF100895">
    <property type="entry name" value="Kazal-type serine protease inhibitors"/>
    <property type="match status" value="1"/>
</dbReference>